<dbReference type="SUPFAM" id="SSF53850">
    <property type="entry name" value="Periplasmic binding protein-like II"/>
    <property type="match status" value="1"/>
</dbReference>
<comment type="caution">
    <text evidence="6">The sequence shown here is derived from an EMBL/GenBank/DDBJ whole genome shotgun (WGS) entry which is preliminary data.</text>
</comment>
<dbReference type="InterPro" id="IPR004984">
    <property type="entry name" value="Mycoplasma_lipoprotein_cen_dom"/>
</dbReference>
<feature type="compositionally biased region" description="Basic and acidic residues" evidence="2">
    <location>
        <begin position="223"/>
        <end position="233"/>
    </location>
</feature>
<dbReference type="PROSITE" id="PS51257">
    <property type="entry name" value="PROKAR_LIPOPROTEIN"/>
    <property type="match status" value="1"/>
</dbReference>
<organism evidence="6 7">
    <name type="scientific">Mycoplasma bradburyae</name>
    <dbReference type="NCBI Taxonomy" id="2963128"/>
    <lineage>
        <taxon>Bacteria</taxon>
        <taxon>Bacillati</taxon>
        <taxon>Mycoplasmatota</taxon>
        <taxon>Mollicutes</taxon>
        <taxon>Mycoplasmataceae</taxon>
        <taxon>Mycoplasma</taxon>
    </lineage>
</organism>
<sequence length="822" mass="89693">MKRKVFKKMVGALGLFASASIVAASCFNSTKTLGFDQNDDGKIVLANTYSSTSPIAKALEEIVDQYNKQKPQGDYPVELFSIAGGYGGGDESVNTKLASKDKTQFFNLIFNYPNVTAQLVRHGQALKLNKGEQAVDASIFSDKFLEENYSIPGNDDRSIYSLPLTRSTEVLVINAPVVYQLLSQAKAMGDLTIADNPETKALWDSWKEKAKINLGSSSKTMMKEMKKTMEKAPEASGNMGAGMASGGNNAQSGASSGAAGTGASTGSQSGSSSTGGSQGASGSAGTGVTARSANLRDDSTMMTQTPPAAGTETSTEQPAATEIVSSDYIKKLWGDYQSVEGGLKGYTLDANVFNTTKGLIDLSVRIAKSYSTKLKAPNDRQQIDPQAVLGIDSPSNFLYTNSFSQVNGNWNEFLVRKSSNGKTYDFNALLNNDNNRAAPLMNTFNAVKPLIDANGLFLNNGGNYSSNWEKFHQLAFFLGSTSGYYQSFVDDKEGSNLVFKNVDMKVASYEFPRFTSDLYAPTKTEYDQGAIGAFNNRGKRYVIYKKESLTEELKKVETNKAIPDEMNRATAETALSNRLKTIESSLATMDNQATIQIGWIGTGFDLDKFNSTVKPKIHQLGNLYDKKYKAAFVLDTDAEKKIVPTEQSLQAKEADIRIAPKKFDQANTKEIVMTQGASLIGIHANEKEDIQTKKFINWLIKTGNINVPAVMKKGKVETPAFTGTPLNFIVDRASYILPTNEFLNNPNVKDNKTEYQKIAIDAFKSIQSDNNYVPYNDVPDFRSGTFRKTIDSTLVSANSTKADFAKFFDNLKKASPDIVKRN</sequence>
<feature type="compositionally biased region" description="Polar residues" evidence="2">
    <location>
        <begin position="300"/>
        <end position="318"/>
    </location>
</feature>
<dbReference type="NCBIfam" id="NF045826">
    <property type="entry name" value="lipo_P68"/>
    <property type="match status" value="1"/>
</dbReference>
<dbReference type="EMBL" id="JAJHZM010000007">
    <property type="protein sequence ID" value="MDC4181866.1"/>
    <property type="molecule type" value="Genomic_DNA"/>
</dbReference>
<feature type="signal peptide" evidence="3">
    <location>
        <begin position="1"/>
        <end position="23"/>
    </location>
</feature>
<comment type="similarity">
    <text evidence="1">Belongs to the MG185/MG260 family.</text>
</comment>
<evidence type="ECO:0000256" key="2">
    <source>
        <dbReference type="SAM" id="MobiDB-lite"/>
    </source>
</evidence>
<name>A0ABT5GBU1_9MOLU</name>
<evidence type="ECO:0000256" key="1">
    <source>
        <dbReference type="ARBA" id="ARBA00009031"/>
    </source>
</evidence>
<feature type="region of interest" description="Disordered" evidence="2">
    <location>
        <begin position="223"/>
        <end position="319"/>
    </location>
</feature>
<feature type="chain" id="PRO_5047060364" evidence="3">
    <location>
        <begin position="24"/>
        <end position="822"/>
    </location>
</feature>
<evidence type="ECO:0000259" key="4">
    <source>
        <dbReference type="Pfam" id="PF03202"/>
    </source>
</evidence>
<dbReference type="Proteomes" id="UP001220940">
    <property type="component" value="Unassembled WGS sequence"/>
</dbReference>
<feature type="domain" description="Mycoplasma lipoprotein C-terminal" evidence="4">
    <location>
        <begin position="673"/>
        <end position="799"/>
    </location>
</feature>
<keyword evidence="6" id="KW-0449">Lipoprotein</keyword>
<evidence type="ECO:0000259" key="5">
    <source>
        <dbReference type="Pfam" id="PF03305"/>
    </source>
</evidence>
<feature type="compositionally biased region" description="Low complexity" evidence="2">
    <location>
        <begin position="246"/>
        <end position="275"/>
    </location>
</feature>
<keyword evidence="7" id="KW-1185">Reference proteome</keyword>
<dbReference type="RefSeq" id="WP_255034697.1">
    <property type="nucleotide sequence ID" value="NZ_CP101414.1"/>
</dbReference>
<reference evidence="6" key="1">
    <citation type="submission" date="2021-11" db="EMBL/GenBank/DDBJ databases">
        <title>Description of Mycoplasma bradburyaesp. nov.from sea birds: a tribute to a great mycoplasmologist.</title>
        <authorList>
            <person name="Ramirez A.S."/>
            <person name="Poveda C."/>
            <person name="Suarez-Perez A."/>
            <person name="Rosales R.S."/>
            <person name="Dijkman R."/>
            <person name="Feberwee A."/>
            <person name="Spergser J."/>
            <person name="Szostak M.P."/>
            <person name="Ressel L."/>
            <person name="Calabuig P."/>
            <person name="Catania S."/>
            <person name="Gobbo F."/>
            <person name="Timofte D."/>
            <person name="Poveda J.B."/>
        </authorList>
    </citation>
    <scope>NUCLEOTIDE SEQUENCE [LARGE SCALE GENOMIC DNA]</scope>
    <source>
        <strain evidence="6">T158</strain>
    </source>
</reference>
<evidence type="ECO:0000313" key="7">
    <source>
        <dbReference type="Proteomes" id="UP001220940"/>
    </source>
</evidence>
<protein>
    <submittedName>
        <fullName evidence="6">P80 family lipoprotein</fullName>
    </submittedName>
</protein>
<dbReference type="Pfam" id="PF03202">
    <property type="entry name" value="Lipoprotein_10"/>
    <property type="match status" value="1"/>
</dbReference>
<dbReference type="Pfam" id="PF03305">
    <property type="entry name" value="Lipoprotein_X"/>
    <property type="match status" value="1"/>
</dbReference>
<dbReference type="Gene3D" id="3.40.190.10">
    <property type="entry name" value="Periplasmic binding protein-like II"/>
    <property type="match status" value="1"/>
</dbReference>
<evidence type="ECO:0000256" key="3">
    <source>
        <dbReference type="SAM" id="SignalP"/>
    </source>
</evidence>
<feature type="domain" description="Mycoplasma lipoprotein central" evidence="5">
    <location>
        <begin position="325"/>
        <end position="501"/>
    </location>
</feature>
<feature type="compositionally biased region" description="Gly residues" evidence="2">
    <location>
        <begin position="276"/>
        <end position="285"/>
    </location>
</feature>
<evidence type="ECO:0000313" key="6">
    <source>
        <dbReference type="EMBL" id="MDC4181866.1"/>
    </source>
</evidence>
<dbReference type="InterPro" id="IPR004890">
    <property type="entry name" value="Lipoprotein_10_C"/>
</dbReference>
<proteinExistence type="inferred from homology"/>
<keyword evidence="3" id="KW-0732">Signal</keyword>
<accession>A0ABT5GBU1</accession>
<gene>
    <name evidence="6" type="ORF">LNO68_01515</name>
</gene>
<dbReference type="InterPro" id="IPR054825">
    <property type="entry name" value="P68-like"/>
</dbReference>